<dbReference type="RefSeq" id="WP_056948265.1">
    <property type="nucleotide sequence ID" value="NZ_AZEE01000029.1"/>
</dbReference>
<evidence type="ECO:0000256" key="1">
    <source>
        <dbReference type="SAM" id="Coils"/>
    </source>
</evidence>
<keyword evidence="1" id="KW-0175">Coiled coil</keyword>
<organism evidence="2 3">
    <name type="scientific">Secundilactobacillus odoratitofui DSM 19909 = JCM 15043</name>
    <dbReference type="NCBI Taxonomy" id="1423776"/>
    <lineage>
        <taxon>Bacteria</taxon>
        <taxon>Bacillati</taxon>
        <taxon>Bacillota</taxon>
        <taxon>Bacilli</taxon>
        <taxon>Lactobacillales</taxon>
        <taxon>Lactobacillaceae</taxon>
        <taxon>Secundilactobacillus</taxon>
    </lineage>
</organism>
<name>A0A0R1LN65_9LACO</name>
<proteinExistence type="predicted"/>
<dbReference type="AlphaFoldDB" id="A0A0R1LN65"/>
<reference evidence="2 3" key="1">
    <citation type="journal article" date="2015" name="Genome Announc.">
        <title>Expanding the biotechnology potential of lactobacilli through comparative genomics of 213 strains and associated genera.</title>
        <authorList>
            <person name="Sun Z."/>
            <person name="Harris H.M."/>
            <person name="McCann A."/>
            <person name="Guo C."/>
            <person name="Argimon S."/>
            <person name="Zhang W."/>
            <person name="Yang X."/>
            <person name="Jeffery I.B."/>
            <person name="Cooney J.C."/>
            <person name="Kagawa T.F."/>
            <person name="Liu W."/>
            <person name="Song Y."/>
            <person name="Salvetti E."/>
            <person name="Wrobel A."/>
            <person name="Rasinkangas P."/>
            <person name="Parkhill J."/>
            <person name="Rea M.C."/>
            <person name="O'Sullivan O."/>
            <person name="Ritari J."/>
            <person name="Douillard F.P."/>
            <person name="Paul Ross R."/>
            <person name="Yang R."/>
            <person name="Briner A.E."/>
            <person name="Felis G.E."/>
            <person name="de Vos W.M."/>
            <person name="Barrangou R."/>
            <person name="Klaenhammer T.R."/>
            <person name="Caufield P.W."/>
            <person name="Cui Y."/>
            <person name="Zhang H."/>
            <person name="O'Toole P.W."/>
        </authorList>
    </citation>
    <scope>NUCLEOTIDE SEQUENCE [LARGE SCALE GENOMIC DNA]</scope>
    <source>
        <strain evidence="2 3">DSM 19909</strain>
    </source>
</reference>
<dbReference type="EMBL" id="AZEE01000029">
    <property type="protein sequence ID" value="KRK97339.1"/>
    <property type="molecule type" value="Genomic_DNA"/>
</dbReference>
<sequence length="603" mass="71953">MKNVPEWNDKYGNDFESASLKVKNYYRWLEKQWNNHEKVQVSTSECENTSYYFFYLWKKLDQFYLDQSIETVRRIEPDFKWLIETYSDRVPKLAAYASSWICEMGNLIGNKQIVTEWIQYSKKYLLGISGITPMDILMYSWPEMNDNLKERDFFETISIQSLLTTVGKMFIDEIEELLLIELKKESSKSEINWLYRYRDVTYFELGLPNSNGAHGAIQVRTYKVRENTEKNKKLKELVRLSENKLRKSKNLPLVGAGWISETLLFREIQLIFDDQIVKQHYSPDFLGLQHYDIYFPKYKIALEYQGAQHFEAISIFGGEAGLKNAQERDKRKKEISEINNVKLIEIMPNYMIKEVISSICSECDLSVNKYIKRIKILPNRKDEYSQLSENIRKYQRMNKTRDAVLYTYKEKLSMLQKIREKLYEKNLDFKNFSIRLTEGIDLQNKLNVCDNQFEEEQDILTKKAISMPLKEKFFPARDIVLRKNNFIQVRLKELGKLRREYSGLIDEESITGSVQNLPKKKSLKSRIRDIEAEIEAPTDFYHKYLEREYYPMQVAWFRFFIYFKKINKNQAIEWAKLAIDLNIEVRSGKTYKERIRLLNNSKN</sequence>
<dbReference type="PATRIC" id="fig|1423776.4.peg.1374"/>
<dbReference type="OrthoDB" id="2086462at2"/>
<keyword evidence="3" id="KW-1185">Reference proteome</keyword>
<evidence type="ECO:0000313" key="3">
    <source>
        <dbReference type="Proteomes" id="UP000051160"/>
    </source>
</evidence>
<accession>A0A0R1LN65</accession>
<dbReference type="Proteomes" id="UP000051160">
    <property type="component" value="Unassembled WGS sequence"/>
</dbReference>
<gene>
    <name evidence="2" type="ORF">FD04_GL001356</name>
</gene>
<feature type="coiled-coil region" evidence="1">
    <location>
        <begin position="224"/>
        <end position="251"/>
    </location>
</feature>
<comment type="caution">
    <text evidence="2">The sequence shown here is derived from an EMBL/GenBank/DDBJ whole genome shotgun (WGS) entry which is preliminary data.</text>
</comment>
<protein>
    <submittedName>
        <fullName evidence="2">Uncharacterized protein</fullName>
    </submittedName>
</protein>
<evidence type="ECO:0000313" key="2">
    <source>
        <dbReference type="EMBL" id="KRK97339.1"/>
    </source>
</evidence>